<evidence type="ECO:0000313" key="8">
    <source>
        <dbReference type="Proteomes" id="UP000095728"/>
    </source>
</evidence>
<accession>A0A1E5RNT9</accession>
<dbReference type="InParanoid" id="A0A1E5RNT9"/>
<keyword evidence="8" id="KW-1185">Reference proteome</keyword>
<comment type="subcellular location">
    <subcellularLocation>
        <location evidence="1">Membrane</location>
        <topology evidence="1">Single-pass type II membrane protein</topology>
    </subcellularLocation>
</comment>
<keyword evidence="5" id="KW-0812">Transmembrane</keyword>
<evidence type="ECO:0000256" key="6">
    <source>
        <dbReference type="PIRSR" id="PIRSR018153-1"/>
    </source>
</evidence>
<dbReference type="SUPFAM" id="SSF53448">
    <property type="entry name" value="Nucleotide-diphospho-sugar transferases"/>
    <property type="match status" value="1"/>
</dbReference>
<dbReference type="AlphaFoldDB" id="A0A1E5RNT9"/>
<dbReference type="GO" id="GO:0016020">
    <property type="term" value="C:membrane"/>
    <property type="evidence" value="ECO:0007669"/>
    <property type="project" value="UniProtKB-SubCell"/>
</dbReference>
<dbReference type="InterPro" id="IPR002685">
    <property type="entry name" value="Glyco_trans_15"/>
</dbReference>
<dbReference type="OrthoDB" id="439943at2759"/>
<sequence length="405" mass="47610">MRASQERLLRICALAVVSLFTCWLLWPASLSGNNGGISGGIRSNGMSPASKGEFQRMKSYTGVNNLGYQYQVVEQSAYNGPKEKACFVTLARNSDLYGLLRSIKSVEDRFNNKFQYDWVFLNDEEFTDEFKRLTSALISGETKYGLVPKNHWSFPEWIDLDKAAKTREEMRAKQILYGDSISYRFMCRYESGLFFLHPLMDDYEWYWRVEPDVELFCDIDYDLFKFMKDNGKKYSFTVSIYEYEETIKTLWNTTLDFFKEHPNYLHKNNMMDFVSDDGGDSYNMCHFWSNFEVASLDLWRGEAYMKYFEYLDKSGGFFYERWGDAPVHSIAAALLLDRNEIHHFDDVAYYHPPFTQCPVDENLRIKNKCSCKPSDDFTWTGYSCTNRYYTVNKLQKPKGWHLFAS</sequence>
<dbReference type="FunFam" id="3.90.550.10:FF:000051">
    <property type="entry name" value="Alpha-1,2-mannosyltransferase (Ktr4)"/>
    <property type="match status" value="1"/>
</dbReference>
<dbReference type="Pfam" id="PF01793">
    <property type="entry name" value="Glyco_transf_15"/>
    <property type="match status" value="1"/>
</dbReference>
<gene>
    <name evidence="7" type="ORF">AWRI3579_g691</name>
</gene>
<protein>
    <submittedName>
        <fullName evidence="7">Alpha-1,2 mannosyltransferase KTR1</fullName>
    </submittedName>
</protein>
<evidence type="ECO:0000256" key="2">
    <source>
        <dbReference type="ARBA" id="ARBA00007677"/>
    </source>
</evidence>
<organism evidence="7 8">
    <name type="scientific">Hanseniaspora osmophila</name>
    <dbReference type="NCBI Taxonomy" id="56408"/>
    <lineage>
        <taxon>Eukaryota</taxon>
        <taxon>Fungi</taxon>
        <taxon>Dikarya</taxon>
        <taxon>Ascomycota</taxon>
        <taxon>Saccharomycotina</taxon>
        <taxon>Saccharomycetes</taxon>
        <taxon>Saccharomycodales</taxon>
        <taxon>Saccharomycodaceae</taxon>
        <taxon>Hanseniaspora</taxon>
    </lineage>
</organism>
<dbReference type="GO" id="GO:0005794">
    <property type="term" value="C:Golgi apparatus"/>
    <property type="evidence" value="ECO:0007669"/>
    <property type="project" value="TreeGrafter"/>
</dbReference>
<keyword evidence="4 7" id="KW-0808">Transferase</keyword>
<keyword evidence="5" id="KW-0735">Signal-anchor</keyword>
<comment type="similarity">
    <text evidence="2">Belongs to the glycosyltransferase 15 family.</text>
</comment>
<keyword evidence="3 7" id="KW-0328">Glycosyltransferase</keyword>
<dbReference type="Gene3D" id="3.90.550.10">
    <property type="entry name" value="Spore Coat Polysaccharide Biosynthesis Protein SpsA, Chain A"/>
    <property type="match status" value="1"/>
</dbReference>
<feature type="active site" description="Nucleophile" evidence="6">
    <location>
        <position position="292"/>
    </location>
</feature>
<comment type="caution">
    <text evidence="7">The sequence shown here is derived from an EMBL/GenBank/DDBJ whole genome shotgun (WGS) entry which is preliminary data.</text>
</comment>
<reference evidence="8" key="1">
    <citation type="journal article" date="2016" name="Genome Announc.">
        <title>Genome sequences of three species of Hanseniaspora isolated from spontaneous wine fermentations.</title>
        <authorList>
            <person name="Sternes P.R."/>
            <person name="Lee D."/>
            <person name="Kutyna D.R."/>
            <person name="Borneman A.R."/>
        </authorList>
    </citation>
    <scope>NUCLEOTIDE SEQUENCE [LARGE SCALE GENOMIC DNA]</scope>
    <source>
        <strain evidence="8">AWRI3579</strain>
    </source>
</reference>
<evidence type="ECO:0000313" key="7">
    <source>
        <dbReference type="EMBL" id="OEJ88383.1"/>
    </source>
</evidence>
<dbReference type="FunCoup" id="A0A1E5RNT9">
    <property type="interactions" value="43"/>
</dbReference>
<dbReference type="GO" id="GO:0000026">
    <property type="term" value="F:alpha-1,2-mannosyltransferase activity"/>
    <property type="evidence" value="ECO:0007669"/>
    <property type="project" value="TreeGrafter"/>
</dbReference>
<dbReference type="EMBL" id="LPNM01000005">
    <property type="protein sequence ID" value="OEJ88383.1"/>
    <property type="molecule type" value="Genomic_DNA"/>
</dbReference>
<dbReference type="STRING" id="56408.A0A1E5RNT9"/>
<dbReference type="PIRSF" id="PIRSF018153">
    <property type="entry name" value="Glyco_trans_15"/>
    <property type="match status" value="1"/>
</dbReference>
<name>A0A1E5RNT9_9ASCO</name>
<evidence type="ECO:0000256" key="3">
    <source>
        <dbReference type="ARBA" id="ARBA00022676"/>
    </source>
</evidence>
<evidence type="ECO:0000256" key="4">
    <source>
        <dbReference type="ARBA" id="ARBA00022679"/>
    </source>
</evidence>
<proteinExistence type="inferred from homology"/>
<dbReference type="GO" id="GO:0000032">
    <property type="term" value="P:cell wall mannoprotein biosynthetic process"/>
    <property type="evidence" value="ECO:0007669"/>
    <property type="project" value="TreeGrafter"/>
</dbReference>
<evidence type="ECO:0000256" key="5">
    <source>
        <dbReference type="ARBA" id="ARBA00022968"/>
    </source>
</evidence>
<dbReference type="GO" id="GO:0006487">
    <property type="term" value="P:protein N-linked glycosylation"/>
    <property type="evidence" value="ECO:0007669"/>
    <property type="project" value="TreeGrafter"/>
</dbReference>
<evidence type="ECO:0000256" key="1">
    <source>
        <dbReference type="ARBA" id="ARBA00004606"/>
    </source>
</evidence>
<dbReference type="PANTHER" id="PTHR31121">
    <property type="entry name" value="ALPHA-1,2 MANNOSYLTRANSFERASE KTR1"/>
    <property type="match status" value="1"/>
</dbReference>
<dbReference type="PANTHER" id="PTHR31121:SF6">
    <property type="entry name" value="ALPHA-1,2 MANNOSYLTRANSFERASE KTR1"/>
    <property type="match status" value="1"/>
</dbReference>
<dbReference type="GO" id="GO:0006493">
    <property type="term" value="P:protein O-linked glycosylation"/>
    <property type="evidence" value="ECO:0007669"/>
    <property type="project" value="TreeGrafter"/>
</dbReference>
<dbReference type="InterPro" id="IPR029044">
    <property type="entry name" value="Nucleotide-diphossugar_trans"/>
</dbReference>
<dbReference type="Proteomes" id="UP000095728">
    <property type="component" value="Unassembled WGS sequence"/>
</dbReference>